<gene>
    <name evidence="1" type="ORF">MNBD_DELTA01-1635</name>
</gene>
<dbReference type="AlphaFoldDB" id="A0A3B0QL91"/>
<name>A0A3B0QL91_9ZZZZ</name>
<evidence type="ECO:0000313" key="1">
    <source>
        <dbReference type="EMBL" id="VAV82540.1"/>
    </source>
</evidence>
<sequence length="287" mass="29466">MANEVTSAAGSAGELVAAEIVSRLVIDAAYGEAVMPPLVRVADISEESTLTVDFPKWPLLSATDLTEGTDASNSAVNTSSIGVTADEAGIMITVTDMLLTSSSLGGLEPYAMELGKALANKIDTDLLAEVADFTSSVGATGVDMTEANFLEAIYTLESGNAVGPFVAVMHPAQVHDLRTALAATTGAVWGGASAPAEDLGAFGSLYGVDVFKSTNCASVNTNADRQGVMMPMGNQSGLAYVLKTGARTEFQRDASLRATEIVVTAIYGDECVNTASNGGVAIITDHE</sequence>
<reference evidence="1" key="1">
    <citation type="submission" date="2018-06" db="EMBL/GenBank/DDBJ databases">
        <authorList>
            <person name="Zhirakovskaya E."/>
        </authorList>
    </citation>
    <scope>NUCLEOTIDE SEQUENCE</scope>
</reference>
<evidence type="ECO:0008006" key="2">
    <source>
        <dbReference type="Google" id="ProtNLM"/>
    </source>
</evidence>
<dbReference type="SUPFAM" id="SSF56563">
    <property type="entry name" value="Major capsid protein gp5"/>
    <property type="match status" value="1"/>
</dbReference>
<accession>A0A3B0QL91</accession>
<dbReference type="EMBL" id="UOEA01000021">
    <property type="protein sequence ID" value="VAV82540.1"/>
    <property type="molecule type" value="Genomic_DNA"/>
</dbReference>
<proteinExistence type="predicted"/>
<organism evidence="1">
    <name type="scientific">hydrothermal vent metagenome</name>
    <dbReference type="NCBI Taxonomy" id="652676"/>
    <lineage>
        <taxon>unclassified sequences</taxon>
        <taxon>metagenomes</taxon>
        <taxon>ecological metagenomes</taxon>
    </lineage>
</organism>
<protein>
    <recommendedName>
        <fullName evidence="2">Phage major capsid protein</fullName>
    </recommendedName>
</protein>